<dbReference type="AlphaFoldDB" id="A0A2M7W1W7"/>
<dbReference type="Proteomes" id="UP000228952">
    <property type="component" value="Unassembled WGS sequence"/>
</dbReference>
<dbReference type="EMBL" id="PFQB01000070">
    <property type="protein sequence ID" value="PJA13914.1"/>
    <property type="molecule type" value="Genomic_DNA"/>
</dbReference>
<accession>A0A2M7W1W7</accession>
<protein>
    <submittedName>
        <fullName evidence="1">Uncharacterized protein</fullName>
    </submittedName>
</protein>
<comment type="caution">
    <text evidence="1">The sequence shown here is derived from an EMBL/GenBank/DDBJ whole genome shotgun (WGS) entry which is preliminary data.</text>
</comment>
<name>A0A2M7W1W7_9BACT</name>
<reference evidence="2" key="1">
    <citation type="submission" date="2017-09" db="EMBL/GenBank/DDBJ databases">
        <title>Depth-based differentiation of microbial function through sediment-hosted aquifers and enrichment of novel symbionts in the deep terrestrial subsurface.</title>
        <authorList>
            <person name="Probst A.J."/>
            <person name="Ladd B."/>
            <person name="Jarett J.K."/>
            <person name="Geller-Mcgrath D.E."/>
            <person name="Sieber C.M.K."/>
            <person name="Emerson J.B."/>
            <person name="Anantharaman K."/>
            <person name="Thomas B.C."/>
            <person name="Malmstrom R."/>
            <person name="Stieglmeier M."/>
            <person name="Klingl A."/>
            <person name="Woyke T."/>
            <person name="Ryan C.M."/>
            <person name="Banfield J.F."/>
        </authorList>
    </citation>
    <scope>NUCLEOTIDE SEQUENCE [LARGE SCALE GENOMIC DNA]</scope>
</reference>
<evidence type="ECO:0000313" key="1">
    <source>
        <dbReference type="EMBL" id="PJA13914.1"/>
    </source>
</evidence>
<gene>
    <name evidence="1" type="ORF">COX64_02640</name>
</gene>
<evidence type="ECO:0000313" key="2">
    <source>
        <dbReference type="Proteomes" id="UP000228952"/>
    </source>
</evidence>
<organism evidence="1 2">
    <name type="scientific">Candidatus Dojkabacteria bacterium CG_4_10_14_0_2_um_filter_Dojkabacteria_WS6_41_15</name>
    <dbReference type="NCBI Taxonomy" id="2014249"/>
    <lineage>
        <taxon>Bacteria</taxon>
        <taxon>Candidatus Dojkabacteria</taxon>
    </lineage>
</organism>
<proteinExistence type="predicted"/>
<sequence>MGRKELKVLVLNIAMDLDRVGRFAMENKEDRRKQFLELVNKQVKELENVDLPITFLNTYEYLRENLKQLNMDAVDASYIDNAFTTASMLTNRGVRAIDIITMMKDYQARE</sequence>